<reference evidence="3" key="1">
    <citation type="submission" date="2023-08" db="EMBL/GenBank/DDBJ databases">
        <authorList>
            <person name="Chen Y."/>
            <person name="Shah S."/>
            <person name="Dougan E. K."/>
            <person name="Thang M."/>
            <person name="Chan C."/>
        </authorList>
    </citation>
    <scope>NUCLEOTIDE SEQUENCE</scope>
</reference>
<evidence type="ECO:0000313" key="3">
    <source>
        <dbReference type="EMBL" id="CAJ1373762.1"/>
    </source>
</evidence>
<feature type="region of interest" description="Disordered" evidence="1">
    <location>
        <begin position="424"/>
        <end position="457"/>
    </location>
</feature>
<feature type="compositionally biased region" description="Basic residues" evidence="1">
    <location>
        <begin position="431"/>
        <end position="443"/>
    </location>
</feature>
<sequence length="457" mass="48925">MALALLALAAVPAAAYEFVGGATSGAEVASGGKMTMGGKVGGYASLLQASNPSLGELSLVLECCGGATSLASEAANDVNVNTFGSGAKKGLLEKYTEKNTCTKASEDAVANDQCNYAYSFHNKDWMEAAYSAFCVPSDVCSVDVVGMTKGTKIGYSVVEQILNNNAGDLMFAGYGKIGSCLGGMNDVNLGATSKFVKEVPKFVELVPGVKIPTGKKTQGFVFEGMKEQGVVEMLGTCEPTSENGMLYVYKNKFWNEAKGLVDIDSYLKIKDDEAKQALIKEQTEKAKDKAEESAKSAAKSAVKPAAAKPAAADAATEPATEPAEAKVTLDPMEKLEEISEAASKAKDAAKDAEEAQADPAAAAAEVLGTALDKAEDSKAADVKEAAQRPRRLRTSLRQTLKLLQTSWLRRPRLPRRPLLQPPRRLLTSWLHRPRQHRRPRRRAQMLSSRPQRSRQLQ</sequence>
<name>A0AA36HSA8_9DINO</name>
<gene>
    <name evidence="3" type="ORF">EVOR1521_LOCUS3499</name>
</gene>
<proteinExistence type="predicted"/>
<feature type="region of interest" description="Disordered" evidence="1">
    <location>
        <begin position="289"/>
        <end position="361"/>
    </location>
</feature>
<accession>A0AA36HSA8</accession>
<dbReference type="Proteomes" id="UP001178507">
    <property type="component" value="Unassembled WGS sequence"/>
</dbReference>
<keyword evidence="2" id="KW-0732">Signal</keyword>
<feature type="compositionally biased region" description="Basic and acidic residues" evidence="1">
    <location>
        <begin position="331"/>
        <end position="353"/>
    </location>
</feature>
<evidence type="ECO:0000256" key="1">
    <source>
        <dbReference type="SAM" id="MobiDB-lite"/>
    </source>
</evidence>
<comment type="caution">
    <text evidence="3">The sequence shown here is derived from an EMBL/GenBank/DDBJ whole genome shotgun (WGS) entry which is preliminary data.</text>
</comment>
<feature type="chain" id="PRO_5041314881" evidence="2">
    <location>
        <begin position="16"/>
        <end position="457"/>
    </location>
</feature>
<dbReference type="AlphaFoldDB" id="A0AA36HSA8"/>
<evidence type="ECO:0000313" key="4">
    <source>
        <dbReference type="Proteomes" id="UP001178507"/>
    </source>
</evidence>
<dbReference type="EMBL" id="CAUJNA010000215">
    <property type="protein sequence ID" value="CAJ1373762.1"/>
    <property type="molecule type" value="Genomic_DNA"/>
</dbReference>
<organism evidence="3 4">
    <name type="scientific">Effrenium voratum</name>
    <dbReference type="NCBI Taxonomy" id="2562239"/>
    <lineage>
        <taxon>Eukaryota</taxon>
        <taxon>Sar</taxon>
        <taxon>Alveolata</taxon>
        <taxon>Dinophyceae</taxon>
        <taxon>Suessiales</taxon>
        <taxon>Symbiodiniaceae</taxon>
        <taxon>Effrenium</taxon>
    </lineage>
</organism>
<feature type="compositionally biased region" description="Low complexity" evidence="1">
    <location>
        <begin position="295"/>
        <end position="328"/>
    </location>
</feature>
<evidence type="ECO:0000256" key="2">
    <source>
        <dbReference type="SAM" id="SignalP"/>
    </source>
</evidence>
<feature type="compositionally biased region" description="Polar residues" evidence="1">
    <location>
        <begin position="445"/>
        <end position="457"/>
    </location>
</feature>
<feature type="signal peptide" evidence="2">
    <location>
        <begin position="1"/>
        <end position="15"/>
    </location>
</feature>
<protein>
    <submittedName>
        <fullName evidence="3">Uncharacterized protein</fullName>
    </submittedName>
</protein>
<keyword evidence="4" id="KW-1185">Reference proteome</keyword>